<evidence type="ECO:0000313" key="2">
    <source>
        <dbReference type="Proteomes" id="UP000728032"/>
    </source>
</evidence>
<protein>
    <submittedName>
        <fullName evidence="1">Uncharacterized protein</fullName>
    </submittedName>
</protein>
<dbReference type="Proteomes" id="UP000728032">
    <property type="component" value="Unassembled WGS sequence"/>
</dbReference>
<dbReference type="AlphaFoldDB" id="A0A7R9LG18"/>
<accession>A0A7R9LG18</accession>
<gene>
    <name evidence="1" type="ORF">ONB1V03_LOCUS2151</name>
</gene>
<organism evidence="1">
    <name type="scientific">Oppiella nova</name>
    <dbReference type="NCBI Taxonomy" id="334625"/>
    <lineage>
        <taxon>Eukaryota</taxon>
        <taxon>Metazoa</taxon>
        <taxon>Ecdysozoa</taxon>
        <taxon>Arthropoda</taxon>
        <taxon>Chelicerata</taxon>
        <taxon>Arachnida</taxon>
        <taxon>Acari</taxon>
        <taxon>Acariformes</taxon>
        <taxon>Sarcoptiformes</taxon>
        <taxon>Oribatida</taxon>
        <taxon>Brachypylina</taxon>
        <taxon>Oppioidea</taxon>
        <taxon>Oppiidae</taxon>
        <taxon>Oppiella</taxon>
    </lineage>
</organism>
<name>A0A7R9LG18_9ACAR</name>
<sequence>MNIIGRPAVVVHFILIRGYNGVEITKEHGIVKTIVQLLLMVIGCVSGNHKPSPHKFDCPPKKVPGGMKEVMTCAAKFKFMLDQTDSQMI</sequence>
<dbReference type="EMBL" id="OC915290">
    <property type="protein sequence ID" value="CAD7639706.1"/>
    <property type="molecule type" value="Genomic_DNA"/>
</dbReference>
<reference evidence="1" key="1">
    <citation type="submission" date="2020-11" db="EMBL/GenBank/DDBJ databases">
        <authorList>
            <person name="Tran Van P."/>
        </authorList>
    </citation>
    <scope>NUCLEOTIDE SEQUENCE</scope>
</reference>
<evidence type="ECO:0000313" key="1">
    <source>
        <dbReference type="EMBL" id="CAD7639706.1"/>
    </source>
</evidence>
<dbReference type="EMBL" id="CAJPVJ010000465">
    <property type="protein sequence ID" value="CAG2162558.1"/>
    <property type="molecule type" value="Genomic_DNA"/>
</dbReference>
<keyword evidence="2" id="KW-1185">Reference proteome</keyword>
<proteinExistence type="predicted"/>